<dbReference type="Gene3D" id="3.40.50.1220">
    <property type="entry name" value="TPP-binding domain"/>
    <property type="match status" value="1"/>
</dbReference>
<dbReference type="Proteomes" id="UP001196509">
    <property type="component" value="Unassembled WGS sequence"/>
</dbReference>
<proteinExistence type="predicted"/>
<reference evidence="2" key="1">
    <citation type="submission" date="2021-08" db="EMBL/GenBank/DDBJ databases">
        <title>Hoeflea bacterium WL0058 sp. nov., isolated from the sediment.</title>
        <authorList>
            <person name="Wang L."/>
            <person name="Zhang D."/>
        </authorList>
    </citation>
    <scope>NUCLEOTIDE SEQUENCE</scope>
    <source>
        <strain evidence="2">WL0058</strain>
    </source>
</reference>
<dbReference type="InterPro" id="IPR029035">
    <property type="entry name" value="DHS-like_NAD/FAD-binding_dom"/>
</dbReference>
<keyword evidence="3" id="KW-1185">Reference proteome</keyword>
<dbReference type="GO" id="GO:0000287">
    <property type="term" value="F:magnesium ion binding"/>
    <property type="evidence" value="ECO:0007669"/>
    <property type="project" value="InterPro"/>
</dbReference>
<organism evidence="2 3">
    <name type="scientific">Flavimaribacter sediminis</name>
    <dbReference type="NCBI Taxonomy" id="2865987"/>
    <lineage>
        <taxon>Bacteria</taxon>
        <taxon>Pseudomonadati</taxon>
        <taxon>Pseudomonadota</taxon>
        <taxon>Alphaproteobacteria</taxon>
        <taxon>Hyphomicrobiales</taxon>
        <taxon>Rhizobiaceae</taxon>
        <taxon>Flavimaribacter</taxon>
    </lineage>
</organism>
<protein>
    <recommendedName>
        <fullName evidence="1">Thiamine pyrophosphate enzyme central domain-containing protein</fullName>
    </recommendedName>
</protein>
<sequence>MCSLSGRGAIDCPYQLSAGLFGRLRRIANDLIDTSDCSIDVGCKPGEIASKRFQPFNGDAPINHLSILPEETGRTTRTDVALVGDAKPGPEDLIKALCGDSTKAMAATYSDGRRASDTVISGGSSRYEAKSCRSILPQTCDTFPRAPSRCQSVQTQACEEISGALGAKRNRDSPIRAE</sequence>
<dbReference type="Pfam" id="PF00205">
    <property type="entry name" value="TPP_enzyme_M"/>
    <property type="match status" value="1"/>
</dbReference>
<accession>A0AAE2ZGU5</accession>
<dbReference type="AlphaFoldDB" id="A0AAE2ZGU5"/>
<evidence type="ECO:0000313" key="3">
    <source>
        <dbReference type="Proteomes" id="UP001196509"/>
    </source>
</evidence>
<dbReference type="GO" id="GO:0030976">
    <property type="term" value="F:thiamine pyrophosphate binding"/>
    <property type="evidence" value="ECO:0007669"/>
    <property type="project" value="InterPro"/>
</dbReference>
<dbReference type="InterPro" id="IPR012000">
    <property type="entry name" value="Thiamin_PyroP_enz_cen_dom"/>
</dbReference>
<feature type="domain" description="Thiamine pyrophosphate enzyme central" evidence="1">
    <location>
        <begin position="3"/>
        <end position="88"/>
    </location>
</feature>
<dbReference type="SUPFAM" id="SSF52467">
    <property type="entry name" value="DHS-like NAD/FAD-binding domain"/>
    <property type="match status" value="1"/>
</dbReference>
<evidence type="ECO:0000313" key="2">
    <source>
        <dbReference type="EMBL" id="MBW8636349.1"/>
    </source>
</evidence>
<gene>
    <name evidence="2" type="ORF">K1W69_04035</name>
</gene>
<dbReference type="EMBL" id="JAICBX010000001">
    <property type="protein sequence ID" value="MBW8636349.1"/>
    <property type="molecule type" value="Genomic_DNA"/>
</dbReference>
<comment type="caution">
    <text evidence="2">The sequence shown here is derived from an EMBL/GenBank/DDBJ whole genome shotgun (WGS) entry which is preliminary data.</text>
</comment>
<evidence type="ECO:0000259" key="1">
    <source>
        <dbReference type="Pfam" id="PF00205"/>
    </source>
</evidence>
<name>A0AAE2ZGU5_9HYPH</name>